<name>A0ABT0BCF5_9SPHN</name>
<protein>
    <recommendedName>
        <fullName evidence="3">Glycosyl transferase</fullName>
    </recommendedName>
</protein>
<evidence type="ECO:0000313" key="2">
    <source>
        <dbReference type="Proteomes" id="UP001162881"/>
    </source>
</evidence>
<dbReference type="InterPro" id="IPR043148">
    <property type="entry name" value="TagF_C"/>
</dbReference>
<dbReference type="RefSeq" id="WP_244018949.1">
    <property type="nucleotide sequence ID" value="NZ_JALHLF010000024.1"/>
</dbReference>
<dbReference type="Gene3D" id="3.40.50.12580">
    <property type="match status" value="1"/>
</dbReference>
<dbReference type="Proteomes" id="UP001162881">
    <property type="component" value="Unassembled WGS sequence"/>
</dbReference>
<gene>
    <name evidence="1" type="ORF">MTR62_08495</name>
</gene>
<evidence type="ECO:0000313" key="1">
    <source>
        <dbReference type="EMBL" id="MCJ2182728.1"/>
    </source>
</evidence>
<dbReference type="EMBL" id="JALHLF010000024">
    <property type="protein sequence ID" value="MCJ2182728.1"/>
    <property type="molecule type" value="Genomic_DNA"/>
</dbReference>
<dbReference type="SUPFAM" id="SSF53756">
    <property type="entry name" value="UDP-Glycosyltransferase/glycogen phosphorylase"/>
    <property type="match status" value="1"/>
</dbReference>
<sequence>MTRICFLFNHDQTHQIAHSLPIALAIARAGFAQVTLAVTDPVIARSVRALAGADLERCELVTLGLTQTVSRLLQRGFEGLIPARKLLIYRDNLDFFRRFDALVVSEKTSLLLKTRYGLDDLKIIHTRHGAGDRAIGFGKESARFDLVLVAGPKIARRLIAEAGVAPERIRVVGYSKFDLCADNRVDLGFADPARPSVLYNPHPSPRLSSWYAMGPALLEAFAASGEFNLVFAPHVMMFARTWTLTISPPALRRMHPPAASLSSAPNLRIDLGSKASTDMSYTNSADVYIGDVSSQVYEFLYHPRPCLFLDAHRTAWEGDPDYAHWRAGPVVRPGTDILAAVREAIASHPRYRPVQDEMLADTFSVTGESAALRGAKAIAQFLAGQPTETPA</sequence>
<proteinExistence type="predicted"/>
<keyword evidence="2" id="KW-1185">Reference proteome</keyword>
<organism evidence="1 2">
    <name type="scientific">Novosphingobium organovorum</name>
    <dbReference type="NCBI Taxonomy" id="2930092"/>
    <lineage>
        <taxon>Bacteria</taxon>
        <taxon>Pseudomonadati</taxon>
        <taxon>Pseudomonadota</taxon>
        <taxon>Alphaproteobacteria</taxon>
        <taxon>Sphingomonadales</taxon>
        <taxon>Sphingomonadaceae</taxon>
        <taxon>Novosphingobium</taxon>
    </lineage>
</organism>
<comment type="caution">
    <text evidence="1">The sequence shown here is derived from an EMBL/GenBank/DDBJ whole genome shotgun (WGS) entry which is preliminary data.</text>
</comment>
<reference evidence="1" key="1">
    <citation type="submission" date="2022-03" db="EMBL/GenBank/DDBJ databases">
        <title>Identification of a novel bacterium isolated from mangrove sediments.</title>
        <authorList>
            <person name="Pan X."/>
        </authorList>
    </citation>
    <scope>NUCLEOTIDE SEQUENCE</scope>
    <source>
        <strain evidence="1">B1949</strain>
    </source>
</reference>
<evidence type="ECO:0008006" key="3">
    <source>
        <dbReference type="Google" id="ProtNLM"/>
    </source>
</evidence>
<accession>A0ABT0BCF5</accession>